<accession>A0A0J1CII4</accession>
<dbReference type="InterPro" id="IPR006094">
    <property type="entry name" value="Oxid_FAD_bind_N"/>
</dbReference>
<name>A0A0J1CII4_9BURK</name>
<feature type="domain" description="FAD-binding PCMH-type" evidence="6">
    <location>
        <begin position="119"/>
        <end position="304"/>
    </location>
</feature>
<keyword evidence="3" id="KW-0285">Flavoprotein</keyword>
<dbReference type="InterPro" id="IPR036318">
    <property type="entry name" value="FAD-bd_PCMH-like_sf"/>
</dbReference>
<dbReference type="InterPro" id="IPR016166">
    <property type="entry name" value="FAD-bd_PCMH"/>
</dbReference>
<keyword evidence="8" id="KW-1185">Reference proteome</keyword>
<dbReference type="PROSITE" id="PS51387">
    <property type="entry name" value="FAD_PCMH"/>
    <property type="match status" value="1"/>
</dbReference>
<dbReference type="InterPro" id="IPR050416">
    <property type="entry name" value="FAD-linked_Oxidoreductase"/>
</dbReference>
<evidence type="ECO:0000256" key="5">
    <source>
        <dbReference type="ARBA" id="ARBA00023002"/>
    </source>
</evidence>
<evidence type="ECO:0000256" key="1">
    <source>
        <dbReference type="ARBA" id="ARBA00001974"/>
    </source>
</evidence>
<dbReference type="PANTHER" id="PTHR42973:SF39">
    <property type="entry name" value="FAD-BINDING PCMH-TYPE DOMAIN-CONTAINING PROTEIN"/>
    <property type="match status" value="1"/>
</dbReference>
<dbReference type="GO" id="GO:0071949">
    <property type="term" value="F:FAD binding"/>
    <property type="evidence" value="ECO:0007669"/>
    <property type="project" value="InterPro"/>
</dbReference>
<comment type="caution">
    <text evidence="7">The sequence shown here is derived from an EMBL/GenBank/DDBJ whole genome shotgun (WGS) entry which is preliminary data.</text>
</comment>
<evidence type="ECO:0000313" key="7">
    <source>
        <dbReference type="EMBL" id="KLU20266.1"/>
    </source>
</evidence>
<comment type="similarity">
    <text evidence="2">Belongs to the oxygen-dependent FAD-linked oxidoreductase family.</text>
</comment>
<dbReference type="GO" id="GO:0016491">
    <property type="term" value="F:oxidoreductase activity"/>
    <property type="evidence" value="ECO:0007669"/>
    <property type="project" value="UniProtKB-KW"/>
</dbReference>
<organism evidence="7 8">
    <name type="scientific">Caballeronia mineralivorans PML1(12)</name>
    <dbReference type="NCBI Taxonomy" id="908627"/>
    <lineage>
        <taxon>Bacteria</taxon>
        <taxon>Pseudomonadati</taxon>
        <taxon>Pseudomonadota</taxon>
        <taxon>Betaproteobacteria</taxon>
        <taxon>Burkholderiales</taxon>
        <taxon>Burkholderiaceae</taxon>
        <taxon>Caballeronia</taxon>
    </lineage>
</organism>
<dbReference type="PATRIC" id="fig|908627.4.peg.9524"/>
<dbReference type="Pfam" id="PF01565">
    <property type="entry name" value="FAD_binding_4"/>
    <property type="match status" value="1"/>
</dbReference>
<evidence type="ECO:0000256" key="4">
    <source>
        <dbReference type="ARBA" id="ARBA00022827"/>
    </source>
</evidence>
<sequence length="615" mass="66519">MKPSNKTTSSKRRRILQFAVGITFVHGARKQILASAQAAPSAALARVRPGDPGWPSETQWNELSQQVGDALVKVQSPLVACLNSPDRDDCRQLFKDLKNPYFLGDEVGLTQSLGWVDAWTSMPSVYAVAARNTNDVVAAVNFARRNNLRLVVKGGGHSYQGTSNAPDSLLVWTRKMNDISLQEAFVGKGCEGHASPVRAVTVGAGALWAHVYDAVTTQAGGYVQGGGCMTVGVAGLIQSGGFGSFSKAYGLAAGSLLEAEVVTADGVVRIANACTNPDLFWGLKGGGGGSLGVVTRLTLRVHELPETFGAVNMTIKATSALTFRRLIGVMIDFYQQNLLNPHWGEQITLRHDNVLKISMVFQGLSRSEAQVVWQPFMDTVARTPDDFKVEFSPLKIVAVSARSYWAPTMFKKLLGFVSTDDRPGAPKGNVFWPGDRWDAGHVLHGYESAWLPVTLLQNDQRQTLADALFAASRHWEVSLHLNKGLAGAPAEAIAAARDTAMNPAVLDAFALLICQAAEPPAYPGIQGHEPDIALAHRNVQAIGRAMAEVRKLVPGAGSYVAESNFFNAEWQRSFWGSNYSRLLAVKNQYDPDGLFFVHHGVGSERWSADGFTRFV</sequence>
<evidence type="ECO:0000256" key="3">
    <source>
        <dbReference type="ARBA" id="ARBA00022630"/>
    </source>
</evidence>
<gene>
    <name evidence="7" type="ORF">EOS_42370</name>
</gene>
<comment type="cofactor">
    <cofactor evidence="1">
        <name>FAD</name>
        <dbReference type="ChEBI" id="CHEBI:57692"/>
    </cofactor>
</comment>
<dbReference type="OrthoDB" id="9775082at2"/>
<dbReference type="EMBL" id="AEJF01000261">
    <property type="protein sequence ID" value="KLU20266.1"/>
    <property type="molecule type" value="Genomic_DNA"/>
</dbReference>
<dbReference type="Gene3D" id="3.30.465.10">
    <property type="match status" value="2"/>
</dbReference>
<dbReference type="Pfam" id="PF08031">
    <property type="entry name" value="BBE"/>
    <property type="match status" value="1"/>
</dbReference>
<reference evidence="7 8" key="1">
    <citation type="journal article" date="2015" name="Genome Announc.">
        <title>Draft Genome Sequence of Burkholderia sp. Strain PML1(12), an Ectomycorrhizosphere-Inhabiting Bacterium with Effective Mineral-Weathering Ability.</title>
        <authorList>
            <person name="Uroz S."/>
            <person name="Oger P."/>
        </authorList>
    </citation>
    <scope>NUCLEOTIDE SEQUENCE [LARGE SCALE GENOMIC DNA]</scope>
    <source>
        <strain evidence="8">PML1(12)</strain>
    </source>
</reference>
<dbReference type="PANTHER" id="PTHR42973">
    <property type="entry name" value="BINDING OXIDOREDUCTASE, PUTATIVE (AFU_ORTHOLOGUE AFUA_1G17690)-RELATED"/>
    <property type="match status" value="1"/>
</dbReference>
<proteinExistence type="inferred from homology"/>
<protein>
    <submittedName>
        <fullName evidence="7">FAD-linked oxidase</fullName>
    </submittedName>
</protein>
<dbReference type="Proteomes" id="UP000035963">
    <property type="component" value="Unassembled WGS sequence"/>
</dbReference>
<dbReference type="InterPro" id="IPR016169">
    <property type="entry name" value="FAD-bd_PCMH_sub2"/>
</dbReference>
<keyword evidence="4" id="KW-0274">FAD</keyword>
<dbReference type="InterPro" id="IPR012951">
    <property type="entry name" value="BBE"/>
</dbReference>
<dbReference type="SUPFAM" id="SSF56176">
    <property type="entry name" value="FAD-binding/transporter-associated domain-like"/>
    <property type="match status" value="1"/>
</dbReference>
<dbReference type="AlphaFoldDB" id="A0A0J1CII4"/>
<evidence type="ECO:0000313" key="8">
    <source>
        <dbReference type="Proteomes" id="UP000035963"/>
    </source>
</evidence>
<evidence type="ECO:0000259" key="6">
    <source>
        <dbReference type="PROSITE" id="PS51387"/>
    </source>
</evidence>
<evidence type="ECO:0000256" key="2">
    <source>
        <dbReference type="ARBA" id="ARBA00005466"/>
    </source>
</evidence>
<keyword evidence="5" id="KW-0560">Oxidoreductase</keyword>